<protein>
    <submittedName>
        <fullName evidence="1">Uncharacterized protein</fullName>
    </submittedName>
</protein>
<evidence type="ECO:0000313" key="2">
    <source>
        <dbReference type="Proteomes" id="UP000636010"/>
    </source>
</evidence>
<gene>
    <name evidence="1" type="ORF">GCM10011506_18830</name>
</gene>
<sequence>MGFCRPYIIINAPRTAIPTNKVILLFKPTGVDKINKIIPQTNDTLFKNKNAVPGTILSLVLENHRESV</sequence>
<reference evidence="2" key="1">
    <citation type="journal article" date="2019" name="Int. J. Syst. Evol. Microbiol.">
        <title>The Global Catalogue of Microorganisms (GCM) 10K type strain sequencing project: providing services to taxonomists for standard genome sequencing and annotation.</title>
        <authorList>
            <consortium name="The Broad Institute Genomics Platform"/>
            <consortium name="The Broad Institute Genome Sequencing Center for Infectious Disease"/>
            <person name="Wu L."/>
            <person name="Ma J."/>
        </authorList>
    </citation>
    <scope>NUCLEOTIDE SEQUENCE [LARGE SCALE GENOMIC DNA]</scope>
    <source>
        <strain evidence="2">CGMCC 1.10832</strain>
    </source>
</reference>
<comment type="caution">
    <text evidence="1">The sequence shown here is derived from an EMBL/GenBank/DDBJ whole genome shotgun (WGS) entry which is preliminary data.</text>
</comment>
<proteinExistence type="predicted"/>
<name>A0ABQ1M1P7_9BACT</name>
<dbReference type="Proteomes" id="UP000636010">
    <property type="component" value="Unassembled WGS sequence"/>
</dbReference>
<keyword evidence="2" id="KW-1185">Reference proteome</keyword>
<accession>A0ABQ1M1P7</accession>
<evidence type="ECO:0000313" key="1">
    <source>
        <dbReference type="EMBL" id="GGC33626.1"/>
    </source>
</evidence>
<organism evidence="1 2">
    <name type="scientific">Marivirga lumbricoides</name>
    <dbReference type="NCBI Taxonomy" id="1046115"/>
    <lineage>
        <taxon>Bacteria</taxon>
        <taxon>Pseudomonadati</taxon>
        <taxon>Bacteroidota</taxon>
        <taxon>Cytophagia</taxon>
        <taxon>Cytophagales</taxon>
        <taxon>Marivirgaceae</taxon>
        <taxon>Marivirga</taxon>
    </lineage>
</organism>
<dbReference type="EMBL" id="BMEC01000005">
    <property type="protein sequence ID" value="GGC33626.1"/>
    <property type="molecule type" value="Genomic_DNA"/>
</dbReference>